<keyword evidence="1" id="KW-0812">Transmembrane</keyword>
<keyword evidence="1" id="KW-0472">Membrane</keyword>
<sequence length="205" mass="23061">MVNIYTPMMCAVIGMLGAGIGWITTGIAAFAPTAFGRSLCTIEGYFLHIDSLIRIRTAGLCLRAWEWNSKVTGLGGDILSNLINRSAFIVSQFDRIWRLGSLVNGTYQCMVPISTSTAEWSDVNQHYRITYLFNQTNYLASRSLYQKRFLKACLFFAGIMITCFSYWIVIVLHLAATHHLRENILKIYGGSVKGDQREVELITRG</sequence>
<organism evidence="2 3">
    <name type="scientific">Planoprotostelium fungivorum</name>
    <dbReference type="NCBI Taxonomy" id="1890364"/>
    <lineage>
        <taxon>Eukaryota</taxon>
        <taxon>Amoebozoa</taxon>
        <taxon>Evosea</taxon>
        <taxon>Variosea</taxon>
        <taxon>Cavosteliida</taxon>
        <taxon>Cavosteliaceae</taxon>
        <taxon>Planoprotostelium</taxon>
    </lineage>
</organism>
<evidence type="ECO:0000256" key="1">
    <source>
        <dbReference type="SAM" id="Phobius"/>
    </source>
</evidence>
<dbReference type="InParanoid" id="A0A2P6NAU4"/>
<accession>A0A2P6NAU4</accession>
<gene>
    <name evidence="2" type="ORF">PROFUN_11137</name>
</gene>
<dbReference type="EMBL" id="MDYQ01000131">
    <property type="protein sequence ID" value="PRP81059.1"/>
    <property type="molecule type" value="Genomic_DNA"/>
</dbReference>
<name>A0A2P6NAU4_9EUKA</name>
<protein>
    <submittedName>
        <fullName evidence="2">Uncharacterized protein</fullName>
    </submittedName>
</protein>
<proteinExistence type="predicted"/>
<reference evidence="2 3" key="1">
    <citation type="journal article" date="2018" name="Genome Biol. Evol.">
        <title>Multiple Roots of Fruiting Body Formation in Amoebozoa.</title>
        <authorList>
            <person name="Hillmann F."/>
            <person name="Forbes G."/>
            <person name="Novohradska S."/>
            <person name="Ferling I."/>
            <person name="Riege K."/>
            <person name="Groth M."/>
            <person name="Westermann M."/>
            <person name="Marz M."/>
            <person name="Spaller T."/>
            <person name="Winckler T."/>
            <person name="Schaap P."/>
            <person name="Glockner G."/>
        </authorList>
    </citation>
    <scope>NUCLEOTIDE SEQUENCE [LARGE SCALE GENOMIC DNA]</scope>
    <source>
        <strain evidence="2 3">Jena</strain>
    </source>
</reference>
<dbReference type="Proteomes" id="UP000241769">
    <property type="component" value="Unassembled WGS sequence"/>
</dbReference>
<evidence type="ECO:0000313" key="2">
    <source>
        <dbReference type="EMBL" id="PRP81059.1"/>
    </source>
</evidence>
<keyword evidence="1" id="KW-1133">Transmembrane helix</keyword>
<keyword evidence="3" id="KW-1185">Reference proteome</keyword>
<feature type="transmembrane region" description="Helical" evidence="1">
    <location>
        <begin position="152"/>
        <end position="176"/>
    </location>
</feature>
<comment type="caution">
    <text evidence="2">The sequence shown here is derived from an EMBL/GenBank/DDBJ whole genome shotgun (WGS) entry which is preliminary data.</text>
</comment>
<dbReference type="AlphaFoldDB" id="A0A2P6NAU4"/>
<feature type="transmembrane region" description="Helical" evidence="1">
    <location>
        <begin position="6"/>
        <end position="31"/>
    </location>
</feature>
<evidence type="ECO:0000313" key="3">
    <source>
        <dbReference type="Proteomes" id="UP000241769"/>
    </source>
</evidence>